<sequence>MFCSRNLVSVSLTPWISSSVMVHSADAPSHQGM</sequence>
<protein>
    <submittedName>
        <fullName evidence="1">Uncharacterized protein</fullName>
    </submittedName>
</protein>
<dbReference type="AlphaFoldDB" id="A0A0K2TTT1"/>
<evidence type="ECO:0000313" key="1">
    <source>
        <dbReference type="EMBL" id="CDW28811.1"/>
    </source>
</evidence>
<reference evidence="1" key="1">
    <citation type="submission" date="2014-05" db="EMBL/GenBank/DDBJ databases">
        <authorList>
            <person name="Chronopoulou M."/>
        </authorList>
    </citation>
    <scope>NUCLEOTIDE SEQUENCE</scope>
    <source>
        <tissue evidence="1">Whole organism</tissue>
    </source>
</reference>
<dbReference type="EMBL" id="HACA01011450">
    <property type="protein sequence ID" value="CDW28811.1"/>
    <property type="molecule type" value="Transcribed_RNA"/>
</dbReference>
<accession>A0A0K2TTT1</accession>
<organism evidence="1">
    <name type="scientific">Lepeophtheirus salmonis</name>
    <name type="common">Salmon louse</name>
    <name type="synonym">Caligus salmonis</name>
    <dbReference type="NCBI Taxonomy" id="72036"/>
    <lineage>
        <taxon>Eukaryota</taxon>
        <taxon>Metazoa</taxon>
        <taxon>Ecdysozoa</taxon>
        <taxon>Arthropoda</taxon>
        <taxon>Crustacea</taxon>
        <taxon>Multicrustacea</taxon>
        <taxon>Hexanauplia</taxon>
        <taxon>Copepoda</taxon>
        <taxon>Siphonostomatoida</taxon>
        <taxon>Caligidae</taxon>
        <taxon>Lepeophtheirus</taxon>
    </lineage>
</organism>
<proteinExistence type="predicted"/>
<name>A0A0K2TTT1_LEPSM</name>